<dbReference type="Pfam" id="PF01553">
    <property type="entry name" value="Acyltransferase"/>
    <property type="match status" value="1"/>
</dbReference>
<evidence type="ECO:0000256" key="3">
    <source>
        <dbReference type="ARBA" id="ARBA00008655"/>
    </source>
</evidence>
<feature type="compositionally biased region" description="Polar residues" evidence="14">
    <location>
        <begin position="22"/>
        <end position="34"/>
    </location>
</feature>
<dbReference type="UniPathway" id="UPA00085"/>
<keyword evidence="11" id="KW-0594">Phospholipid biosynthesis</keyword>
<dbReference type="EMBL" id="SPLM01000147">
    <property type="protein sequence ID" value="TMW55446.1"/>
    <property type="molecule type" value="Genomic_DNA"/>
</dbReference>
<evidence type="ECO:0000256" key="9">
    <source>
        <dbReference type="ARBA" id="ARBA00023098"/>
    </source>
</evidence>
<keyword evidence="9" id="KW-0443">Lipid metabolism</keyword>
<evidence type="ECO:0000256" key="15">
    <source>
        <dbReference type="SAM" id="Phobius"/>
    </source>
</evidence>
<keyword evidence="10 15" id="KW-0472">Membrane</keyword>
<keyword evidence="6 15" id="KW-0812">Transmembrane</keyword>
<evidence type="ECO:0000256" key="12">
    <source>
        <dbReference type="ARBA" id="ARBA00023264"/>
    </source>
</evidence>
<dbReference type="GO" id="GO:0008374">
    <property type="term" value="F:O-acyltransferase activity"/>
    <property type="evidence" value="ECO:0007669"/>
    <property type="project" value="InterPro"/>
</dbReference>
<keyword evidence="4" id="KW-0444">Lipid biosynthesis</keyword>
<dbReference type="InterPro" id="IPR045252">
    <property type="entry name" value="LPCAT1-like"/>
</dbReference>
<evidence type="ECO:0000259" key="16">
    <source>
        <dbReference type="PROSITE" id="PS50222"/>
    </source>
</evidence>
<name>A0A8K1C2U7_PYTOL</name>
<evidence type="ECO:0000256" key="14">
    <source>
        <dbReference type="SAM" id="MobiDB-lite"/>
    </source>
</evidence>
<comment type="pathway">
    <text evidence="2">Lipid metabolism; phospholipid metabolism.</text>
</comment>
<feature type="domain" description="EF-hand" evidence="16">
    <location>
        <begin position="462"/>
        <end position="497"/>
    </location>
</feature>
<dbReference type="GO" id="GO:0008654">
    <property type="term" value="P:phospholipid biosynthetic process"/>
    <property type="evidence" value="ECO:0007669"/>
    <property type="project" value="UniProtKB-KW"/>
</dbReference>
<dbReference type="SMART" id="SM00054">
    <property type="entry name" value="EFh"/>
    <property type="match status" value="3"/>
</dbReference>
<sequence>MSGEEAVDVTGHGPLRLDAHQDTSVPNYGSTSTPSPRVVLRIGTVDVDQLRASIGDDMDATRVTDVARRNPFRYNSPVGTYETVKIVVMCCLGVPLIRLALILVLLVALALVAFVATIGYTAVDPVSHMRRPMSHWRRMLTAPIPLLIRAILFVLGYYWIPVKHPKKGLETKKMNPRIIVSNHIAFIDGPFFAYFLSPSIAMKAELGKIPILGRIIATMQPILIDRNTSDGRKRALDDINDHINTSIFPPLLIFPEGTTSNQDYLTKFKVGSFASGLPCQPVVIKYPFKHFDVSWTPDVSGLYLLGRMLCQVYNQMEVEFLPPYIPDDHERAHPEVYAENVRQVMSKALGVDCTNHAFEDVALLLHVGTYADQHVVPITDVSEVITLTALRSGDIKKLVQYFMKHDLNRDGQISLEELTQLFPSDNPELLERLFHLIDLDGSGFIDFRELCMGLAALNPNRDVETLINFDFQLYDVDGNGVIDKHEVDRMLTFFQSFYGQAEQGQIDQTQLVDPQGLVTFDRFRDFMLTNPSLLGHAKSKLEILRGSLRED</sequence>
<dbReference type="InterPro" id="IPR002123">
    <property type="entry name" value="Plipid/glycerol_acylTrfase"/>
</dbReference>
<dbReference type="GO" id="GO:0016020">
    <property type="term" value="C:membrane"/>
    <property type="evidence" value="ECO:0007669"/>
    <property type="project" value="UniProtKB-SubCell"/>
</dbReference>
<dbReference type="InterPro" id="IPR011992">
    <property type="entry name" value="EF-hand-dom_pair"/>
</dbReference>
<evidence type="ECO:0000256" key="7">
    <source>
        <dbReference type="ARBA" id="ARBA00022837"/>
    </source>
</evidence>
<comment type="similarity">
    <text evidence="3">Belongs to the 1-acyl-sn-glycerol-3-phosphate acyltransferase family.</text>
</comment>
<dbReference type="CDD" id="cd00051">
    <property type="entry name" value="EFh"/>
    <property type="match status" value="1"/>
</dbReference>
<gene>
    <name evidence="17" type="ORF">Poli38472_010328</name>
</gene>
<dbReference type="Gene3D" id="1.10.238.10">
    <property type="entry name" value="EF-hand"/>
    <property type="match status" value="1"/>
</dbReference>
<dbReference type="PANTHER" id="PTHR23063">
    <property type="entry name" value="PHOSPHOLIPID ACYLTRANSFERASE"/>
    <property type="match status" value="1"/>
</dbReference>
<evidence type="ECO:0000256" key="5">
    <source>
        <dbReference type="ARBA" id="ARBA00022679"/>
    </source>
</evidence>
<dbReference type="PANTHER" id="PTHR23063:SF52">
    <property type="entry name" value="LYSOPHOSPHATIDYLCHOLINE ACYLTRANSFERASE"/>
    <property type="match status" value="1"/>
</dbReference>
<keyword evidence="13" id="KW-0012">Acyltransferase</keyword>
<dbReference type="PROSITE" id="PS00018">
    <property type="entry name" value="EF_HAND_1"/>
    <property type="match status" value="2"/>
</dbReference>
<dbReference type="SUPFAM" id="SSF69593">
    <property type="entry name" value="Glycerol-3-phosphate (1)-acyltransferase"/>
    <property type="match status" value="1"/>
</dbReference>
<evidence type="ECO:0000256" key="6">
    <source>
        <dbReference type="ARBA" id="ARBA00022692"/>
    </source>
</evidence>
<evidence type="ECO:0000256" key="4">
    <source>
        <dbReference type="ARBA" id="ARBA00022516"/>
    </source>
</evidence>
<evidence type="ECO:0000256" key="1">
    <source>
        <dbReference type="ARBA" id="ARBA00004370"/>
    </source>
</evidence>
<dbReference type="OrthoDB" id="272512at2759"/>
<keyword evidence="12" id="KW-1208">Phospholipid metabolism</keyword>
<feature type="transmembrane region" description="Helical" evidence="15">
    <location>
        <begin position="140"/>
        <end position="160"/>
    </location>
</feature>
<proteinExistence type="inferred from homology"/>
<feature type="region of interest" description="Disordered" evidence="14">
    <location>
        <begin position="1"/>
        <end position="34"/>
    </location>
</feature>
<dbReference type="SMART" id="SM00563">
    <property type="entry name" value="PlsC"/>
    <property type="match status" value="1"/>
</dbReference>
<keyword evidence="8 15" id="KW-1133">Transmembrane helix</keyword>
<evidence type="ECO:0000256" key="11">
    <source>
        <dbReference type="ARBA" id="ARBA00023209"/>
    </source>
</evidence>
<evidence type="ECO:0000313" key="17">
    <source>
        <dbReference type="EMBL" id="TMW55446.1"/>
    </source>
</evidence>
<dbReference type="PROSITE" id="PS50222">
    <property type="entry name" value="EF_HAND_2"/>
    <property type="match status" value="3"/>
</dbReference>
<feature type="domain" description="EF-hand" evidence="16">
    <location>
        <begin position="425"/>
        <end position="460"/>
    </location>
</feature>
<keyword evidence="7" id="KW-0106">Calcium</keyword>
<keyword evidence="5" id="KW-0808">Transferase</keyword>
<dbReference type="AlphaFoldDB" id="A0A8K1C2U7"/>
<comment type="subcellular location">
    <subcellularLocation>
        <location evidence="1">Membrane</location>
    </subcellularLocation>
</comment>
<evidence type="ECO:0000313" key="18">
    <source>
        <dbReference type="Proteomes" id="UP000794436"/>
    </source>
</evidence>
<evidence type="ECO:0000256" key="13">
    <source>
        <dbReference type="ARBA" id="ARBA00023315"/>
    </source>
</evidence>
<reference evidence="17" key="1">
    <citation type="submission" date="2019-03" db="EMBL/GenBank/DDBJ databases">
        <title>Long read genome sequence of the mycoparasitic Pythium oligandrum ATCC 38472 isolated from sugarbeet rhizosphere.</title>
        <authorList>
            <person name="Gaulin E."/>
        </authorList>
    </citation>
    <scope>NUCLEOTIDE SEQUENCE</scope>
    <source>
        <strain evidence="17">ATCC 38472_TT</strain>
    </source>
</reference>
<evidence type="ECO:0000256" key="8">
    <source>
        <dbReference type="ARBA" id="ARBA00022989"/>
    </source>
</evidence>
<dbReference type="InterPro" id="IPR002048">
    <property type="entry name" value="EF_hand_dom"/>
</dbReference>
<evidence type="ECO:0000256" key="10">
    <source>
        <dbReference type="ARBA" id="ARBA00023136"/>
    </source>
</evidence>
<dbReference type="Pfam" id="PF13202">
    <property type="entry name" value="EF-hand_5"/>
    <property type="match status" value="3"/>
</dbReference>
<dbReference type="GO" id="GO:0005509">
    <property type="term" value="F:calcium ion binding"/>
    <property type="evidence" value="ECO:0007669"/>
    <property type="project" value="InterPro"/>
</dbReference>
<dbReference type="CDD" id="cd07991">
    <property type="entry name" value="LPLAT_LPCAT1-like"/>
    <property type="match status" value="1"/>
</dbReference>
<dbReference type="SUPFAM" id="SSF47473">
    <property type="entry name" value="EF-hand"/>
    <property type="match status" value="1"/>
</dbReference>
<feature type="transmembrane region" description="Helical" evidence="15">
    <location>
        <begin position="99"/>
        <end position="120"/>
    </location>
</feature>
<feature type="transmembrane region" description="Helical" evidence="15">
    <location>
        <begin position="180"/>
        <end position="197"/>
    </location>
</feature>
<protein>
    <recommendedName>
        <fullName evidence="16">EF-hand domain-containing protein</fullName>
    </recommendedName>
</protein>
<evidence type="ECO:0000256" key="2">
    <source>
        <dbReference type="ARBA" id="ARBA00005074"/>
    </source>
</evidence>
<keyword evidence="18" id="KW-1185">Reference proteome</keyword>
<comment type="caution">
    <text evidence="17">The sequence shown here is derived from an EMBL/GenBank/DDBJ whole genome shotgun (WGS) entry which is preliminary data.</text>
</comment>
<dbReference type="Proteomes" id="UP000794436">
    <property type="component" value="Unassembled WGS sequence"/>
</dbReference>
<accession>A0A8K1C2U7</accession>
<dbReference type="InterPro" id="IPR018247">
    <property type="entry name" value="EF_Hand_1_Ca_BS"/>
</dbReference>
<organism evidence="17 18">
    <name type="scientific">Pythium oligandrum</name>
    <name type="common">Mycoparasitic fungus</name>
    <dbReference type="NCBI Taxonomy" id="41045"/>
    <lineage>
        <taxon>Eukaryota</taxon>
        <taxon>Sar</taxon>
        <taxon>Stramenopiles</taxon>
        <taxon>Oomycota</taxon>
        <taxon>Peronosporomycetes</taxon>
        <taxon>Pythiales</taxon>
        <taxon>Pythiaceae</taxon>
        <taxon>Pythium</taxon>
    </lineage>
</organism>
<feature type="domain" description="EF-hand" evidence="16">
    <location>
        <begin position="393"/>
        <end position="422"/>
    </location>
</feature>